<proteinExistence type="predicted"/>
<evidence type="ECO:0000313" key="1">
    <source>
        <dbReference type="EMBL" id="KAJ8112774.1"/>
    </source>
</evidence>
<keyword evidence="2" id="KW-1185">Reference proteome</keyword>
<protein>
    <submittedName>
        <fullName evidence="1">Uncharacterized protein</fullName>
    </submittedName>
</protein>
<name>A0ACC2IC64_9PLEO</name>
<organism evidence="1 2">
    <name type="scientific">Boeremia exigua</name>
    <dbReference type="NCBI Taxonomy" id="749465"/>
    <lineage>
        <taxon>Eukaryota</taxon>
        <taxon>Fungi</taxon>
        <taxon>Dikarya</taxon>
        <taxon>Ascomycota</taxon>
        <taxon>Pezizomycotina</taxon>
        <taxon>Dothideomycetes</taxon>
        <taxon>Pleosporomycetidae</taxon>
        <taxon>Pleosporales</taxon>
        <taxon>Pleosporineae</taxon>
        <taxon>Didymellaceae</taxon>
        <taxon>Boeremia</taxon>
    </lineage>
</organism>
<gene>
    <name evidence="1" type="ORF">OPT61_g4941</name>
</gene>
<dbReference type="EMBL" id="JAPHNI010000299">
    <property type="protein sequence ID" value="KAJ8112774.1"/>
    <property type="molecule type" value="Genomic_DNA"/>
</dbReference>
<reference evidence="1" key="1">
    <citation type="submission" date="2022-11" db="EMBL/GenBank/DDBJ databases">
        <title>Genome Sequence of Boeremia exigua.</title>
        <authorList>
            <person name="Buettner E."/>
        </authorList>
    </citation>
    <scope>NUCLEOTIDE SEQUENCE</scope>
    <source>
        <strain evidence="1">CU02</strain>
    </source>
</reference>
<accession>A0ACC2IC64</accession>
<comment type="caution">
    <text evidence="1">The sequence shown here is derived from an EMBL/GenBank/DDBJ whole genome shotgun (WGS) entry which is preliminary data.</text>
</comment>
<dbReference type="Proteomes" id="UP001153331">
    <property type="component" value="Unassembled WGS sequence"/>
</dbReference>
<evidence type="ECO:0000313" key="2">
    <source>
        <dbReference type="Proteomes" id="UP001153331"/>
    </source>
</evidence>
<sequence length="507" mass="56331">MARRSSGFISKKPHRKSRGGCFTCKRKKVKVAYSSLQVMCDECQPICSYCSLRNLSCEYLPGTASASPASAAAPGDSSSPTGSIIGEGADFNDTSTTISSWLVPAVQAASGFMSNSDFELIKHYKTFTWQTLTVRDDKDVVSLHRDSIPHLSLSHSHLLYALLSLAASHSNTLAPSKQAEQLALTYRQRTFKEYNRALQNITAENYESVLVTGMLLLSLISPPESKTTDDEAYLAWMDTFLKMSEGLRILASLRWAAGIEKLSIYPLVCRELRMLPPSPVFFTGDDRHLQTRVGAVGTTPDHPNPPATYHLKYSEASTVFLPPPLMGLLVSLSSAESDSGPIDLHKNTLYPVLHAFSPIFLSLYYYHLNPDFFVRVFVFCSFLMPEFLLLVKNREPRALVLVAWWFALAGLAPRGWWIGSAVEKVVEAVGKIVVAQGDAVTRRAFEGVDDMIRVLHLEGSEAAARAVFEEWSDIRWDEGPQKAEDWETSLFTDWSADPVFQFEGSAY</sequence>